<dbReference type="PANTHER" id="PTHR46796:SF15">
    <property type="entry name" value="BLL1074 PROTEIN"/>
    <property type="match status" value="1"/>
</dbReference>
<keyword evidence="1" id="KW-0805">Transcription regulation</keyword>
<protein>
    <submittedName>
        <fullName evidence="5">Helix-turn-helix domain-containing protein</fullName>
    </submittedName>
</protein>
<proteinExistence type="predicted"/>
<reference evidence="6" key="1">
    <citation type="submission" date="2020-07" db="EMBL/GenBank/DDBJ databases">
        <title>A new Micromonospora strain with potent antibiotic activity isolated from the microbiome of a mid-Atlantic deep-sea sponge.</title>
        <authorList>
            <person name="Back C.R."/>
            <person name="Stennett H.L."/>
            <person name="Williams S.E."/>
            <person name="Wang L."/>
            <person name="Ojeda Gomez J."/>
            <person name="Abdulle O.M."/>
            <person name="Duffy T."/>
            <person name="Hendry K.R."/>
            <person name="Powell D."/>
            <person name="Stach J.E."/>
            <person name="Essex-Lopresti A.E."/>
            <person name="Willis C.L."/>
            <person name="Curnow P."/>
            <person name="Race P.R."/>
        </authorList>
    </citation>
    <scope>NUCLEOTIDE SEQUENCE [LARGE SCALE GENOMIC DNA]</scope>
    <source>
        <strain evidence="6">28ISP2-46</strain>
    </source>
</reference>
<dbReference type="AlphaFoldDB" id="A0AAF0SWU1"/>
<evidence type="ECO:0000256" key="1">
    <source>
        <dbReference type="ARBA" id="ARBA00023015"/>
    </source>
</evidence>
<dbReference type="Pfam" id="PF12833">
    <property type="entry name" value="HTH_18"/>
    <property type="match status" value="1"/>
</dbReference>
<name>A0AAF0SWU1_9ACTN</name>
<dbReference type="RefSeq" id="WP_246411422.1">
    <property type="nucleotide sequence ID" value="NZ_CP059322.2"/>
</dbReference>
<evidence type="ECO:0000256" key="2">
    <source>
        <dbReference type="ARBA" id="ARBA00023125"/>
    </source>
</evidence>
<keyword evidence="2" id="KW-0238">DNA-binding</keyword>
<keyword evidence="3" id="KW-0804">Transcription</keyword>
<dbReference type="PROSITE" id="PS01124">
    <property type="entry name" value="HTH_ARAC_FAMILY_2"/>
    <property type="match status" value="1"/>
</dbReference>
<evidence type="ECO:0000259" key="4">
    <source>
        <dbReference type="PROSITE" id="PS01124"/>
    </source>
</evidence>
<evidence type="ECO:0000313" key="6">
    <source>
        <dbReference type="Proteomes" id="UP000510844"/>
    </source>
</evidence>
<dbReference type="SUPFAM" id="SSF46689">
    <property type="entry name" value="Homeodomain-like"/>
    <property type="match status" value="1"/>
</dbReference>
<dbReference type="GO" id="GO:0043565">
    <property type="term" value="F:sequence-specific DNA binding"/>
    <property type="evidence" value="ECO:0007669"/>
    <property type="project" value="InterPro"/>
</dbReference>
<evidence type="ECO:0000313" key="5">
    <source>
        <dbReference type="EMBL" id="WMF04538.1"/>
    </source>
</evidence>
<feature type="domain" description="HTH araC/xylS-type" evidence="4">
    <location>
        <begin position="10"/>
        <end position="112"/>
    </location>
</feature>
<dbReference type="Proteomes" id="UP000510844">
    <property type="component" value="Chromosome"/>
</dbReference>
<dbReference type="KEGG" id="mfeu:H1D33_18765"/>
<accession>A0AAF0SWU1</accession>
<keyword evidence="6" id="KW-1185">Reference proteome</keyword>
<evidence type="ECO:0000256" key="3">
    <source>
        <dbReference type="ARBA" id="ARBA00023163"/>
    </source>
</evidence>
<dbReference type="InterPro" id="IPR050204">
    <property type="entry name" value="AraC_XylS_family_regulators"/>
</dbReference>
<organism evidence="5 6">
    <name type="scientific">Micromonospora robiginosa</name>
    <dbReference type="NCBI Taxonomy" id="2749844"/>
    <lineage>
        <taxon>Bacteria</taxon>
        <taxon>Bacillati</taxon>
        <taxon>Actinomycetota</taxon>
        <taxon>Actinomycetes</taxon>
        <taxon>Micromonosporales</taxon>
        <taxon>Micromonosporaceae</taxon>
        <taxon>Micromonospora</taxon>
    </lineage>
</organism>
<dbReference type="GO" id="GO:0003700">
    <property type="term" value="F:DNA-binding transcription factor activity"/>
    <property type="evidence" value="ECO:0007669"/>
    <property type="project" value="InterPro"/>
</dbReference>
<dbReference type="PANTHER" id="PTHR46796">
    <property type="entry name" value="HTH-TYPE TRANSCRIPTIONAL ACTIVATOR RHAS-RELATED"/>
    <property type="match status" value="1"/>
</dbReference>
<reference evidence="5 6" key="2">
    <citation type="journal article" date="2021" name="Mar. Drugs">
        <title>A New Micromonospora Strain with Antibiotic Activity Isolated from the Microbiome of a Mid-Atlantic Deep-Sea Sponge.</title>
        <authorList>
            <person name="Back C.R."/>
            <person name="Stennett H.L."/>
            <person name="Williams S.E."/>
            <person name="Wang L."/>
            <person name="Ojeda Gomez J."/>
            <person name="Abdulle O.M."/>
            <person name="Duffy T."/>
            <person name="Neal C."/>
            <person name="Mantell J."/>
            <person name="Jepson M.A."/>
            <person name="Hendry K.R."/>
            <person name="Powell D."/>
            <person name="Stach J.E.M."/>
            <person name="Essex-Lopresti A.E."/>
            <person name="Willis C.L."/>
            <person name="Curnow P."/>
            <person name="Race P.R."/>
        </authorList>
    </citation>
    <scope>NUCLEOTIDE SEQUENCE [LARGE SCALE GENOMIC DNA]</scope>
    <source>
        <strain evidence="5 6">28ISP2-46</strain>
    </source>
</reference>
<dbReference type="InterPro" id="IPR009057">
    <property type="entry name" value="Homeodomain-like_sf"/>
</dbReference>
<dbReference type="EMBL" id="CP059322">
    <property type="protein sequence ID" value="WMF04538.1"/>
    <property type="molecule type" value="Genomic_DNA"/>
</dbReference>
<dbReference type="InterPro" id="IPR018060">
    <property type="entry name" value="HTH_AraC"/>
</dbReference>
<dbReference type="Gene3D" id="1.10.10.60">
    <property type="entry name" value="Homeodomain-like"/>
    <property type="match status" value="1"/>
</dbReference>
<gene>
    <name evidence="5" type="ORF">H1D33_18765</name>
</gene>
<sequence length="133" mass="14599">MRRLREADGVALVRRTSSVIADTGGAVAIGDLTVAAGVSSTHLAQRFKQLVGVTPKRLARTYRFAATVFAIDPAGPVDWADLAARAGYFDQAHFGHDFRAFTGLTPTRYVDVRRRFLREHPGHVLDGWPLPID</sequence>
<dbReference type="SMART" id="SM00342">
    <property type="entry name" value="HTH_ARAC"/>
    <property type="match status" value="1"/>
</dbReference>